<feature type="transmembrane region" description="Helical" evidence="9">
    <location>
        <begin position="1189"/>
        <end position="1213"/>
    </location>
</feature>
<feature type="transmembrane region" description="Helical" evidence="9">
    <location>
        <begin position="469"/>
        <end position="489"/>
    </location>
</feature>
<evidence type="ECO:0000256" key="9">
    <source>
        <dbReference type="SAM" id="Phobius"/>
    </source>
</evidence>
<sequence>MQGVILAAAACHPLWDSERATFSACAVAFVAFVPALVIAVIGLKYMLSHPYLHRWRPVWTQSFVTEAIAPTECTTNPPKQPCGKAVAIFLLAVIVFATGLARIVAFPLFLGFIALTVAWGLTALVIASKRPVVAPTSLLVFYILALLTEFSVFDAGFSPNLLAWAAHHATIWASLISIVIVLVMPIRNPILSKDGIGIVGETPSGSLRSPEDQLLLWQYLTVSWMSPLISLGRKRRINEDDVWLLGYEFQHRRLHEKFRRLKGSVLGRLLQANGVDVAIIGSIAIVQMICNFSSPLLLQQLLKVMSGEHVDKKVALTYATMMLVLRIVFAQSQVLSLWYGRRCYERSRGEMVMMVYEKALSRKNTFGQKIQNEKATEGTAQNGHSNVAPNTPGKKSRNQCGLIPWRKSKAQEEEVKQTASMGKIFNLLRGDVYEVAQRFWEIDTFIDKPIGLIISIALVWKLFGPSCFLGVLTVIVAQVINGFITRSLLRWERNRRSATDVRLQITSQFVEALRHLRWYGWQEHWLRQVMEARDKELHLRVITSLWNVAIRFVNVFSSAVFPVVALYGYTILAGRPLSIDIIFPALQLFTMLEERLRDIPTLITTLINASIAMGRIEDFMAEPDKEMGERNTLLDPNPIRLESCSFSWPGKVTPVLSDVTITVTKGLTVVCGVVGAGKTALLQALLGELDRLKGESHIPNEMVGYCAQTPWLQSMSIRDNILFSSPYDEQRYKRVLDACALVPDLANFTHGDLSFIGENGIGLSGGQKARVALARAVYSSSRILFLDDPLSALDHNTAEYIVRKCFLGPLVQDRIVVLVTHRTTLVQPHADQIVEITNGYVKCYDKDTISSAHVIDDEPQSEDAGQETAEEEVSAAVPDKFIEEEHRADWGVQSRVYWSYVKAGKLKWWSILVAVLAIYRLAAVVQSWFLKEWGEAYSLSLVMVMFTGLQKQVTENWVLSTSLEAVNHTSNNTSARNWPFDRIHMPHPAEDVRPWLGLYLGIATFQALTMLVAQLLMLVIIYCAGKTMFKQVMERVSHATFRFFDVTPVGRLMNRLTSDIGAIDGNISIQFQIIAFQIITWTSAIVVIASVTPMFLVFALLLTGAFVFIFLKYLPLSQSLRRLEMVSLSPLLSNFGELLHGLTTVRAFHAEIRFQNRVIQVVDKFQGMDHFYWSLQSWLMYRFESLSGVSTFCLTALALYTDVSAGLVAFLLVSASSFVDSTHALCKYYGQLQMDFVSVERVDELRHIETEPEGEIDPPAYWPRFGTPIIFEDVTIRYAPHLDPSLSNISIEIPGGSTAAVIGRTGSGKSTLALCLLGVIQPESGEILIDNIDISKVSKQALRTRVTFVAQDPVLFPGSIRLNLDPTKEFSDQECADALNRICARHGWDLDFHIEAGGRNLSQGQRQLIGLTRAALRRSPIVILDEATASIDHETSLEIQKIIREEMKESTVITIAHRLEAINDADYYVVLDKGKVERQGRV</sequence>
<feature type="compositionally biased region" description="Polar residues" evidence="8">
    <location>
        <begin position="378"/>
        <end position="389"/>
    </location>
</feature>
<dbReference type="Pfam" id="PF00664">
    <property type="entry name" value="ABC_membrane"/>
    <property type="match status" value="2"/>
</dbReference>
<organism evidence="12 13">
    <name type="scientific">Talaromyces proteolyticus</name>
    <dbReference type="NCBI Taxonomy" id="1131652"/>
    <lineage>
        <taxon>Eukaryota</taxon>
        <taxon>Fungi</taxon>
        <taxon>Dikarya</taxon>
        <taxon>Ascomycota</taxon>
        <taxon>Pezizomycotina</taxon>
        <taxon>Eurotiomycetes</taxon>
        <taxon>Eurotiomycetidae</taxon>
        <taxon>Eurotiales</taxon>
        <taxon>Trichocomaceae</taxon>
        <taxon>Talaromyces</taxon>
        <taxon>Talaromyces sect. Bacilispori</taxon>
    </lineage>
</organism>
<dbReference type="GO" id="GO:0016887">
    <property type="term" value="F:ATP hydrolysis activity"/>
    <property type="evidence" value="ECO:0007669"/>
    <property type="project" value="InterPro"/>
</dbReference>
<feature type="transmembrane region" description="Helical" evidence="9">
    <location>
        <begin position="164"/>
        <end position="184"/>
    </location>
</feature>
<dbReference type="SUPFAM" id="SSF90123">
    <property type="entry name" value="ABC transporter transmembrane region"/>
    <property type="match status" value="2"/>
</dbReference>
<gene>
    <name evidence="12" type="ORF">BGW36DRAFT_335093</name>
</gene>
<dbReference type="InterPro" id="IPR036640">
    <property type="entry name" value="ABC1_TM_sf"/>
</dbReference>
<dbReference type="CDD" id="cd03244">
    <property type="entry name" value="ABCC_MRP_domain2"/>
    <property type="match status" value="1"/>
</dbReference>
<keyword evidence="7 9" id="KW-0472">Membrane</keyword>
<proteinExistence type="predicted"/>
<keyword evidence="2" id="KW-0813">Transport</keyword>
<keyword evidence="6 9" id="KW-1133">Transmembrane helix</keyword>
<dbReference type="Gene3D" id="3.40.50.300">
    <property type="entry name" value="P-loop containing nucleotide triphosphate hydrolases"/>
    <property type="match status" value="2"/>
</dbReference>
<dbReference type="FunFam" id="3.40.50.300:FF:001577">
    <property type="entry name" value="ABC bile acid transporter"/>
    <property type="match status" value="1"/>
</dbReference>
<protein>
    <submittedName>
        <fullName evidence="12">ABC bile acid transporter</fullName>
    </submittedName>
</protein>
<dbReference type="SUPFAM" id="SSF52540">
    <property type="entry name" value="P-loop containing nucleoside triphosphate hydrolases"/>
    <property type="match status" value="2"/>
</dbReference>
<dbReference type="EMBL" id="JAJTJA010000002">
    <property type="protein sequence ID" value="KAH8703999.1"/>
    <property type="molecule type" value="Genomic_DNA"/>
</dbReference>
<dbReference type="InterPro" id="IPR011527">
    <property type="entry name" value="ABC1_TM_dom"/>
</dbReference>
<dbReference type="PANTHER" id="PTHR24223:SF415">
    <property type="entry name" value="FI20190P1"/>
    <property type="match status" value="1"/>
</dbReference>
<dbReference type="InterPro" id="IPR027417">
    <property type="entry name" value="P-loop_NTPase"/>
</dbReference>
<evidence type="ECO:0000259" key="10">
    <source>
        <dbReference type="PROSITE" id="PS50893"/>
    </source>
</evidence>
<feature type="transmembrane region" description="Helical" evidence="9">
    <location>
        <begin position="998"/>
        <end position="1025"/>
    </location>
</feature>
<feature type="transmembrane region" description="Helical" evidence="9">
    <location>
        <begin position="1071"/>
        <end position="1089"/>
    </location>
</feature>
<dbReference type="Pfam" id="PF00005">
    <property type="entry name" value="ABC_tran"/>
    <property type="match status" value="2"/>
</dbReference>
<dbReference type="Proteomes" id="UP001201262">
    <property type="component" value="Unassembled WGS sequence"/>
</dbReference>
<dbReference type="CDD" id="cd18596">
    <property type="entry name" value="ABC_6TM_VMR1_D1_like"/>
    <property type="match status" value="1"/>
</dbReference>
<feature type="domain" description="ABC transporter" evidence="10">
    <location>
        <begin position="639"/>
        <end position="863"/>
    </location>
</feature>
<dbReference type="InterPro" id="IPR050173">
    <property type="entry name" value="ABC_transporter_C-like"/>
</dbReference>
<dbReference type="PROSITE" id="PS00211">
    <property type="entry name" value="ABC_TRANSPORTER_1"/>
    <property type="match status" value="1"/>
</dbReference>
<evidence type="ECO:0000256" key="2">
    <source>
        <dbReference type="ARBA" id="ARBA00022448"/>
    </source>
</evidence>
<dbReference type="PANTHER" id="PTHR24223">
    <property type="entry name" value="ATP-BINDING CASSETTE SUB-FAMILY C"/>
    <property type="match status" value="1"/>
</dbReference>
<evidence type="ECO:0000256" key="1">
    <source>
        <dbReference type="ARBA" id="ARBA00004141"/>
    </source>
</evidence>
<evidence type="ECO:0000256" key="6">
    <source>
        <dbReference type="ARBA" id="ARBA00022989"/>
    </source>
</evidence>
<name>A0AAD4Q5B1_9EURO</name>
<keyword evidence="5" id="KW-0067">ATP-binding</keyword>
<evidence type="ECO:0000256" key="4">
    <source>
        <dbReference type="ARBA" id="ARBA00022741"/>
    </source>
</evidence>
<feature type="region of interest" description="Disordered" evidence="8">
    <location>
        <begin position="375"/>
        <end position="398"/>
    </location>
</feature>
<evidence type="ECO:0000259" key="11">
    <source>
        <dbReference type="PROSITE" id="PS50929"/>
    </source>
</evidence>
<reference evidence="12" key="1">
    <citation type="submission" date="2021-12" db="EMBL/GenBank/DDBJ databases">
        <title>Convergent genome expansion in fungi linked to evolution of root-endophyte symbiosis.</title>
        <authorList>
            <consortium name="DOE Joint Genome Institute"/>
            <person name="Ke Y.-H."/>
            <person name="Bonito G."/>
            <person name="Liao H.-L."/>
            <person name="Looney B."/>
            <person name="Rojas-Flechas A."/>
            <person name="Nash J."/>
            <person name="Hameed K."/>
            <person name="Schadt C."/>
            <person name="Martin F."/>
            <person name="Crous P.W."/>
            <person name="Miettinen O."/>
            <person name="Magnuson J.K."/>
            <person name="Labbe J."/>
            <person name="Jacobson D."/>
            <person name="Doktycz M.J."/>
            <person name="Veneault-Fourrey C."/>
            <person name="Kuo A."/>
            <person name="Mondo S."/>
            <person name="Calhoun S."/>
            <person name="Riley R."/>
            <person name="Ohm R."/>
            <person name="LaButti K."/>
            <person name="Andreopoulos B."/>
            <person name="Pangilinan J."/>
            <person name="Nolan M."/>
            <person name="Tritt A."/>
            <person name="Clum A."/>
            <person name="Lipzen A."/>
            <person name="Daum C."/>
            <person name="Barry K."/>
            <person name="Grigoriev I.V."/>
            <person name="Vilgalys R."/>
        </authorList>
    </citation>
    <scope>NUCLEOTIDE SEQUENCE</scope>
    <source>
        <strain evidence="12">PMI_201</strain>
    </source>
</reference>
<feature type="transmembrane region" description="Helical" evidence="9">
    <location>
        <begin position="109"/>
        <end position="127"/>
    </location>
</feature>
<comment type="caution">
    <text evidence="12">The sequence shown here is derived from an EMBL/GenBank/DDBJ whole genome shotgun (WGS) entry which is preliminary data.</text>
</comment>
<dbReference type="PROSITE" id="PS50893">
    <property type="entry name" value="ABC_TRANSPORTER_2"/>
    <property type="match status" value="2"/>
</dbReference>
<keyword evidence="13" id="KW-1185">Reference proteome</keyword>
<keyword evidence="4" id="KW-0547">Nucleotide-binding</keyword>
<dbReference type="CDD" id="cd03250">
    <property type="entry name" value="ABCC_MRP_domain1"/>
    <property type="match status" value="1"/>
</dbReference>
<accession>A0AAD4Q5B1</accession>
<dbReference type="GO" id="GO:0140359">
    <property type="term" value="F:ABC-type transporter activity"/>
    <property type="evidence" value="ECO:0007669"/>
    <property type="project" value="InterPro"/>
</dbReference>
<evidence type="ECO:0000313" key="13">
    <source>
        <dbReference type="Proteomes" id="UP001201262"/>
    </source>
</evidence>
<feature type="transmembrane region" description="Helical" evidence="9">
    <location>
        <begin position="1095"/>
        <end position="1114"/>
    </location>
</feature>
<feature type="domain" description="ABC transmembrane type-1" evidence="11">
    <location>
        <begin position="278"/>
        <end position="608"/>
    </location>
</feature>
<dbReference type="GO" id="GO:0005524">
    <property type="term" value="F:ATP binding"/>
    <property type="evidence" value="ECO:0007669"/>
    <property type="project" value="UniProtKB-KW"/>
</dbReference>
<evidence type="ECO:0000256" key="5">
    <source>
        <dbReference type="ARBA" id="ARBA00022840"/>
    </source>
</evidence>
<feature type="domain" description="ABC transmembrane type-1" evidence="11">
    <location>
        <begin position="995"/>
        <end position="1234"/>
    </location>
</feature>
<evidence type="ECO:0000256" key="3">
    <source>
        <dbReference type="ARBA" id="ARBA00022692"/>
    </source>
</evidence>
<dbReference type="GO" id="GO:0016020">
    <property type="term" value="C:membrane"/>
    <property type="evidence" value="ECO:0007669"/>
    <property type="project" value="UniProtKB-SubCell"/>
</dbReference>
<dbReference type="CDD" id="cd18604">
    <property type="entry name" value="ABC_6TM_VMR1_D2_like"/>
    <property type="match status" value="1"/>
</dbReference>
<dbReference type="GeneID" id="70243213"/>
<feature type="domain" description="ABC transporter" evidence="10">
    <location>
        <begin position="1269"/>
        <end position="1482"/>
    </location>
</feature>
<dbReference type="Gene3D" id="1.20.1560.10">
    <property type="entry name" value="ABC transporter type 1, transmembrane domain"/>
    <property type="match status" value="2"/>
</dbReference>
<dbReference type="InterPro" id="IPR003593">
    <property type="entry name" value="AAA+_ATPase"/>
</dbReference>
<dbReference type="SMART" id="SM00382">
    <property type="entry name" value="AAA"/>
    <property type="match status" value="2"/>
</dbReference>
<evidence type="ECO:0000256" key="7">
    <source>
        <dbReference type="ARBA" id="ARBA00023136"/>
    </source>
</evidence>
<dbReference type="InterPro" id="IPR017871">
    <property type="entry name" value="ABC_transporter-like_CS"/>
</dbReference>
<feature type="transmembrane region" description="Helical" evidence="9">
    <location>
        <begin position="139"/>
        <end position="158"/>
    </location>
</feature>
<dbReference type="FunFam" id="3.40.50.300:FF:001751">
    <property type="entry name" value="ABC bile acid transporter"/>
    <property type="match status" value="1"/>
</dbReference>
<comment type="subcellular location">
    <subcellularLocation>
        <location evidence="1">Membrane</location>
        <topology evidence="1">Multi-pass membrane protein</topology>
    </subcellularLocation>
</comment>
<dbReference type="InterPro" id="IPR003439">
    <property type="entry name" value="ABC_transporter-like_ATP-bd"/>
</dbReference>
<feature type="transmembrane region" description="Helical" evidence="9">
    <location>
        <begin position="85"/>
        <end position="103"/>
    </location>
</feature>
<keyword evidence="3 9" id="KW-0812">Transmembrane</keyword>
<evidence type="ECO:0000256" key="8">
    <source>
        <dbReference type="SAM" id="MobiDB-lite"/>
    </source>
</evidence>
<evidence type="ECO:0000313" key="12">
    <source>
        <dbReference type="EMBL" id="KAH8703999.1"/>
    </source>
</evidence>
<dbReference type="RefSeq" id="XP_046077017.1">
    <property type="nucleotide sequence ID" value="XM_046212926.1"/>
</dbReference>
<dbReference type="PROSITE" id="PS50929">
    <property type="entry name" value="ABC_TM1F"/>
    <property type="match status" value="2"/>
</dbReference>
<feature type="transmembrane region" description="Helical" evidence="9">
    <location>
        <begin position="26"/>
        <end position="47"/>
    </location>
</feature>